<dbReference type="EMBL" id="PSQE01000004">
    <property type="protein sequence ID" value="RHN58734.1"/>
    <property type="molecule type" value="Genomic_DNA"/>
</dbReference>
<comment type="caution">
    <text evidence="1">The sequence shown here is derived from an EMBL/GenBank/DDBJ whole genome shotgun (WGS) entry which is preliminary data.</text>
</comment>
<protein>
    <submittedName>
        <fullName evidence="1">Uncharacterized protein</fullName>
    </submittedName>
</protein>
<name>A0A396I3F8_MEDTR</name>
<organism evidence="1 2">
    <name type="scientific">Medicago truncatula</name>
    <name type="common">Barrel medic</name>
    <name type="synonym">Medicago tribuloides</name>
    <dbReference type="NCBI Taxonomy" id="3880"/>
    <lineage>
        <taxon>Eukaryota</taxon>
        <taxon>Viridiplantae</taxon>
        <taxon>Streptophyta</taxon>
        <taxon>Embryophyta</taxon>
        <taxon>Tracheophyta</taxon>
        <taxon>Spermatophyta</taxon>
        <taxon>Magnoliopsida</taxon>
        <taxon>eudicotyledons</taxon>
        <taxon>Gunneridae</taxon>
        <taxon>Pentapetalae</taxon>
        <taxon>rosids</taxon>
        <taxon>fabids</taxon>
        <taxon>Fabales</taxon>
        <taxon>Fabaceae</taxon>
        <taxon>Papilionoideae</taxon>
        <taxon>50 kb inversion clade</taxon>
        <taxon>NPAAA clade</taxon>
        <taxon>Hologalegina</taxon>
        <taxon>IRL clade</taxon>
        <taxon>Trifolieae</taxon>
        <taxon>Medicago</taxon>
    </lineage>
</organism>
<dbReference type="Gramene" id="rna20674">
    <property type="protein sequence ID" value="RHN58734.1"/>
    <property type="gene ID" value="gene20674"/>
</dbReference>
<dbReference type="AlphaFoldDB" id="A0A396I3F8"/>
<reference evidence="2" key="1">
    <citation type="journal article" date="2018" name="Nat. Plants">
        <title>Whole-genome landscape of Medicago truncatula symbiotic genes.</title>
        <authorList>
            <person name="Pecrix Y."/>
            <person name="Staton S.E."/>
            <person name="Sallet E."/>
            <person name="Lelandais-Briere C."/>
            <person name="Moreau S."/>
            <person name="Carrere S."/>
            <person name="Blein T."/>
            <person name="Jardinaud M.F."/>
            <person name="Latrasse D."/>
            <person name="Zouine M."/>
            <person name="Zahm M."/>
            <person name="Kreplak J."/>
            <person name="Mayjonade B."/>
            <person name="Satge C."/>
            <person name="Perez M."/>
            <person name="Cauet S."/>
            <person name="Marande W."/>
            <person name="Chantry-Darmon C."/>
            <person name="Lopez-Roques C."/>
            <person name="Bouchez O."/>
            <person name="Berard A."/>
            <person name="Debelle F."/>
            <person name="Munos S."/>
            <person name="Bendahmane A."/>
            <person name="Berges H."/>
            <person name="Niebel A."/>
            <person name="Buitink J."/>
            <person name="Frugier F."/>
            <person name="Benhamed M."/>
            <person name="Crespi M."/>
            <person name="Gouzy J."/>
            <person name="Gamas P."/>
        </authorList>
    </citation>
    <scope>NUCLEOTIDE SEQUENCE [LARGE SCALE GENOMIC DNA]</scope>
    <source>
        <strain evidence="2">cv. Jemalong A17</strain>
    </source>
</reference>
<gene>
    <name evidence="1" type="ORF">MtrunA17_Chr4g0005571</name>
</gene>
<sequence>MASAFFLYIDFITDGIKLLAGFLIEPIGSNLVEYLIHFSFFLQSEREIQQKQKTEMNVMIPPSCLLIRKDFFVTLN</sequence>
<evidence type="ECO:0000313" key="2">
    <source>
        <dbReference type="Proteomes" id="UP000265566"/>
    </source>
</evidence>
<dbReference type="Proteomes" id="UP000265566">
    <property type="component" value="Chromosome 4"/>
</dbReference>
<proteinExistence type="predicted"/>
<accession>A0A396I3F8</accession>
<evidence type="ECO:0000313" key="1">
    <source>
        <dbReference type="EMBL" id="RHN58734.1"/>
    </source>
</evidence>